<dbReference type="InterPro" id="IPR010982">
    <property type="entry name" value="Lambda_DNA-bd_dom_sf"/>
</dbReference>
<dbReference type="CDD" id="cd00093">
    <property type="entry name" value="HTH_XRE"/>
    <property type="match status" value="1"/>
</dbReference>
<accession>A0ABR7FDF1</accession>
<evidence type="ECO:0000256" key="1">
    <source>
        <dbReference type="ARBA" id="ARBA00023015"/>
    </source>
</evidence>
<evidence type="ECO:0000313" key="6">
    <source>
        <dbReference type="Proteomes" id="UP000654573"/>
    </source>
</evidence>
<keyword evidence="3" id="KW-0804">Transcription</keyword>
<dbReference type="PANTHER" id="PTHR40661">
    <property type="match status" value="1"/>
</dbReference>
<dbReference type="CDD" id="cd06529">
    <property type="entry name" value="S24_LexA-like"/>
    <property type="match status" value="1"/>
</dbReference>
<dbReference type="Pfam" id="PF00717">
    <property type="entry name" value="Peptidase_S24"/>
    <property type="match status" value="1"/>
</dbReference>
<reference evidence="5 6" key="1">
    <citation type="submission" date="2020-08" db="EMBL/GenBank/DDBJ databases">
        <title>Genome public.</title>
        <authorList>
            <person name="Liu C."/>
            <person name="Sun Q."/>
        </authorList>
    </citation>
    <scope>NUCLEOTIDE SEQUENCE [LARGE SCALE GENOMIC DNA]</scope>
    <source>
        <strain evidence="5 6">NSJ-34</strain>
    </source>
</reference>
<dbReference type="InterPro" id="IPR015927">
    <property type="entry name" value="Peptidase_S24_S26A/B/C"/>
</dbReference>
<dbReference type="EMBL" id="JACOOU010000003">
    <property type="protein sequence ID" value="MBC5672595.1"/>
    <property type="molecule type" value="Genomic_DNA"/>
</dbReference>
<dbReference type="Gene3D" id="2.10.109.10">
    <property type="entry name" value="Umud Fragment, subunit A"/>
    <property type="match status" value="1"/>
</dbReference>
<evidence type="ECO:0000256" key="2">
    <source>
        <dbReference type="ARBA" id="ARBA00023125"/>
    </source>
</evidence>
<organism evidence="5 6">
    <name type="scientific">Blautia celeris</name>
    <dbReference type="NCBI Taxonomy" id="2763026"/>
    <lineage>
        <taxon>Bacteria</taxon>
        <taxon>Bacillati</taxon>
        <taxon>Bacillota</taxon>
        <taxon>Clostridia</taxon>
        <taxon>Lachnospirales</taxon>
        <taxon>Lachnospiraceae</taxon>
        <taxon>Blautia</taxon>
    </lineage>
</organism>
<name>A0ABR7FDF1_9FIRM</name>
<dbReference type="InterPro" id="IPR039418">
    <property type="entry name" value="LexA-like"/>
</dbReference>
<comment type="caution">
    <text evidence="5">The sequence shown here is derived from an EMBL/GenBank/DDBJ whole genome shotgun (WGS) entry which is preliminary data.</text>
</comment>
<dbReference type="SUPFAM" id="SSF47413">
    <property type="entry name" value="lambda repressor-like DNA-binding domains"/>
    <property type="match status" value="1"/>
</dbReference>
<evidence type="ECO:0000256" key="3">
    <source>
        <dbReference type="ARBA" id="ARBA00023163"/>
    </source>
</evidence>
<dbReference type="InterPro" id="IPR001387">
    <property type="entry name" value="Cro/C1-type_HTH"/>
</dbReference>
<dbReference type="Pfam" id="PF01381">
    <property type="entry name" value="HTH_3"/>
    <property type="match status" value="1"/>
</dbReference>
<gene>
    <name evidence="5" type="ORF">H8S76_10075</name>
</gene>
<keyword evidence="1" id="KW-0805">Transcription regulation</keyword>
<keyword evidence="2" id="KW-0238">DNA-binding</keyword>
<evidence type="ECO:0000313" key="5">
    <source>
        <dbReference type="EMBL" id="MBC5672595.1"/>
    </source>
</evidence>
<dbReference type="PANTHER" id="PTHR40661:SF1">
    <property type="entry name" value="HTH CRO_C1-TYPE DOMAIN-CONTAINING PROTEIN"/>
    <property type="match status" value="1"/>
</dbReference>
<dbReference type="PROSITE" id="PS50943">
    <property type="entry name" value="HTH_CROC1"/>
    <property type="match status" value="1"/>
</dbReference>
<dbReference type="Gene3D" id="1.10.260.40">
    <property type="entry name" value="lambda repressor-like DNA-binding domains"/>
    <property type="match status" value="1"/>
</dbReference>
<proteinExistence type="predicted"/>
<protein>
    <submittedName>
        <fullName evidence="5">Helix-turn-helix domain-containing protein</fullName>
    </submittedName>
</protein>
<sequence length="240" mass="27323">MNKKEFAQYLGLKYTTYNNYETEAREPASDFLILISTKFDVSIDYLLGLQNDKSVLHTYKLKATEYEHIKKYRSLDSFGQETVSMTLDRELCRTKTIAEQKEQIQTQTDYIAKMETTLSGSNTLRLYTYLQKLASAGTGFYFDDIPTDAIEAPYCKGADFIIGVNGDSMEPDYHDGDKLYIQKTKELTLGDVGLFTVWNEFFVKELGERGLVSHNPAYDEIPGTEDVILIGRVLGKVEES</sequence>
<dbReference type="Proteomes" id="UP000654573">
    <property type="component" value="Unassembled WGS sequence"/>
</dbReference>
<dbReference type="SUPFAM" id="SSF51306">
    <property type="entry name" value="LexA/Signal peptidase"/>
    <property type="match status" value="1"/>
</dbReference>
<dbReference type="InterPro" id="IPR036286">
    <property type="entry name" value="LexA/Signal_pep-like_sf"/>
</dbReference>
<feature type="domain" description="HTH cro/C1-type" evidence="4">
    <location>
        <begin position="1"/>
        <end position="46"/>
    </location>
</feature>
<evidence type="ECO:0000259" key="4">
    <source>
        <dbReference type="PROSITE" id="PS50943"/>
    </source>
</evidence>
<keyword evidence="6" id="KW-1185">Reference proteome</keyword>